<organism evidence="2 3">
    <name type="scientific">Posidoniimonas corsicana</name>
    <dbReference type="NCBI Taxonomy" id="1938618"/>
    <lineage>
        <taxon>Bacteria</taxon>
        <taxon>Pseudomonadati</taxon>
        <taxon>Planctomycetota</taxon>
        <taxon>Planctomycetia</taxon>
        <taxon>Pirellulales</taxon>
        <taxon>Lacipirellulaceae</taxon>
        <taxon>Posidoniimonas</taxon>
    </lineage>
</organism>
<evidence type="ECO:0000256" key="1">
    <source>
        <dbReference type="SAM" id="Phobius"/>
    </source>
</evidence>
<dbReference type="Proteomes" id="UP000316714">
    <property type="component" value="Unassembled WGS sequence"/>
</dbReference>
<name>A0A5C5V4B3_9BACT</name>
<sequence length="440" mass="47171">MEVLLPALAELFVLIAPALMGVVGLIGSLVACVFELLLLGADVVVHGSIAAASAARRTTREETDRAPSWLRRMADSPAVRKWAHRLLFGFAGLLAVSVLLLLLVNFVFFESAVRFALSRAGAATGVVASFESAEGSLITGRLRLTGVKASRADHPVSDLDVQVDDFDVDLDVFSLLGSEKRVTRVAVSGVTGSYERKQRANQPQESGAKARLVIGELLLEGIALDFQDVSLTGQPVEIALAVDKLEVEELHSSRAAFELLFNANGAGAIDGRPWSIETSHDDGGHIANWRADGLPVATAAQYLGGPLAWMTDGTLSVDTRSDWSLEGEPHLRMDWKLTISDLRAEAPDDLPWLKQGVVKPMVAFLNRNPGELPLEFTVDLDPTGFTGTASPFAVGLGQAVREKAVQELARLAGAQPAEVEQAVKDLGSKLRGFLKRPDEE</sequence>
<feature type="transmembrane region" description="Helical" evidence="1">
    <location>
        <begin position="86"/>
        <end position="109"/>
    </location>
</feature>
<reference evidence="2 3" key="1">
    <citation type="submission" date="2019-02" db="EMBL/GenBank/DDBJ databases">
        <title>Deep-cultivation of Planctomycetes and their phenomic and genomic characterization uncovers novel biology.</title>
        <authorList>
            <person name="Wiegand S."/>
            <person name="Jogler M."/>
            <person name="Boedeker C."/>
            <person name="Pinto D."/>
            <person name="Vollmers J."/>
            <person name="Rivas-Marin E."/>
            <person name="Kohn T."/>
            <person name="Peeters S.H."/>
            <person name="Heuer A."/>
            <person name="Rast P."/>
            <person name="Oberbeckmann S."/>
            <person name="Bunk B."/>
            <person name="Jeske O."/>
            <person name="Meyerdierks A."/>
            <person name="Storesund J.E."/>
            <person name="Kallscheuer N."/>
            <person name="Luecker S."/>
            <person name="Lage O.M."/>
            <person name="Pohl T."/>
            <person name="Merkel B.J."/>
            <person name="Hornburger P."/>
            <person name="Mueller R.-W."/>
            <person name="Bruemmer F."/>
            <person name="Labrenz M."/>
            <person name="Spormann A.M."/>
            <person name="Op Den Camp H."/>
            <person name="Overmann J."/>
            <person name="Amann R."/>
            <person name="Jetten M.S.M."/>
            <person name="Mascher T."/>
            <person name="Medema M.H."/>
            <person name="Devos D.P."/>
            <person name="Kaster A.-K."/>
            <person name="Ovreas L."/>
            <person name="Rohde M."/>
            <person name="Galperin M.Y."/>
            <person name="Jogler C."/>
        </authorList>
    </citation>
    <scope>NUCLEOTIDE SEQUENCE [LARGE SCALE GENOMIC DNA]</scope>
    <source>
        <strain evidence="2 3">KOR34</strain>
    </source>
</reference>
<keyword evidence="3" id="KW-1185">Reference proteome</keyword>
<keyword evidence="1" id="KW-0472">Membrane</keyword>
<evidence type="ECO:0000313" key="3">
    <source>
        <dbReference type="Proteomes" id="UP000316714"/>
    </source>
</evidence>
<protein>
    <submittedName>
        <fullName evidence="2">Uncharacterized protein</fullName>
    </submittedName>
</protein>
<keyword evidence="1" id="KW-0812">Transmembrane</keyword>
<accession>A0A5C5V4B3</accession>
<keyword evidence="1" id="KW-1133">Transmembrane helix</keyword>
<proteinExistence type="predicted"/>
<comment type="caution">
    <text evidence="2">The sequence shown here is derived from an EMBL/GenBank/DDBJ whole genome shotgun (WGS) entry which is preliminary data.</text>
</comment>
<evidence type="ECO:0000313" key="2">
    <source>
        <dbReference type="EMBL" id="TWT32535.1"/>
    </source>
</evidence>
<dbReference type="EMBL" id="SIHJ01000003">
    <property type="protein sequence ID" value="TWT32535.1"/>
    <property type="molecule type" value="Genomic_DNA"/>
</dbReference>
<dbReference type="RefSeq" id="WP_146567988.1">
    <property type="nucleotide sequence ID" value="NZ_SIHJ01000003.1"/>
</dbReference>
<dbReference type="AlphaFoldDB" id="A0A5C5V4B3"/>
<feature type="transmembrane region" description="Helical" evidence="1">
    <location>
        <begin position="12"/>
        <end position="39"/>
    </location>
</feature>
<gene>
    <name evidence="2" type="ORF">KOR34_42980</name>
</gene>